<evidence type="ECO:0000313" key="1">
    <source>
        <dbReference type="EMBL" id="MDQ0202129.1"/>
    </source>
</evidence>
<evidence type="ECO:0008006" key="3">
    <source>
        <dbReference type="Google" id="ProtNLM"/>
    </source>
</evidence>
<accession>A0ABT9Y2T3</accession>
<comment type="caution">
    <text evidence="1">The sequence shown here is derived from an EMBL/GenBank/DDBJ whole genome shotgun (WGS) entry which is preliminary data.</text>
</comment>
<reference evidence="1 2" key="1">
    <citation type="submission" date="2023-07" db="EMBL/GenBank/DDBJ databases">
        <title>Genomic Encyclopedia of Type Strains, Phase IV (KMG-IV): sequencing the most valuable type-strain genomes for metagenomic binning, comparative biology and taxonomic classification.</title>
        <authorList>
            <person name="Goeker M."/>
        </authorList>
    </citation>
    <scope>NUCLEOTIDE SEQUENCE [LARGE SCALE GENOMIC DNA]</scope>
    <source>
        <strain evidence="1 2">DSM 27594</strain>
    </source>
</reference>
<proteinExistence type="predicted"/>
<keyword evidence="2" id="KW-1185">Reference proteome</keyword>
<gene>
    <name evidence="1" type="ORF">J2S10_005359</name>
</gene>
<name>A0ABT9Y2T3_9BACI</name>
<dbReference type="InterPro" id="IPR020115">
    <property type="entry name" value="Fin"/>
</dbReference>
<sequence length="77" mass="8843">MAIHYHCRHCGTKLGSIENASIHSETLGLHKLTEQERQEMVAYDLSAGDINITAICEDCQEALERNPEYHQYDFLIH</sequence>
<dbReference type="RefSeq" id="WP_307414035.1">
    <property type="nucleotide sequence ID" value="NZ_JAUSTW010000017.1"/>
</dbReference>
<protein>
    <recommendedName>
        <fullName evidence="3">Anti-sigma-F factor Fin family protein</fullName>
    </recommendedName>
</protein>
<evidence type="ECO:0000313" key="2">
    <source>
        <dbReference type="Proteomes" id="UP001224122"/>
    </source>
</evidence>
<dbReference type="Pfam" id="PF10955">
    <property type="entry name" value="Fin"/>
    <property type="match status" value="1"/>
</dbReference>
<organism evidence="1 2">
    <name type="scientific">Neobacillus ginsengisoli</name>
    <dbReference type="NCBI Taxonomy" id="904295"/>
    <lineage>
        <taxon>Bacteria</taxon>
        <taxon>Bacillati</taxon>
        <taxon>Bacillota</taxon>
        <taxon>Bacilli</taxon>
        <taxon>Bacillales</taxon>
        <taxon>Bacillaceae</taxon>
        <taxon>Neobacillus</taxon>
    </lineage>
</organism>
<dbReference type="Proteomes" id="UP001224122">
    <property type="component" value="Unassembled WGS sequence"/>
</dbReference>
<dbReference type="EMBL" id="JAUSTW010000017">
    <property type="protein sequence ID" value="MDQ0202129.1"/>
    <property type="molecule type" value="Genomic_DNA"/>
</dbReference>